<gene>
    <name evidence="2" type="ORF">NCTC12126_00942</name>
</gene>
<evidence type="ECO:0000313" key="2">
    <source>
        <dbReference type="EMBL" id="VFS14870.1"/>
    </source>
</evidence>
<feature type="region of interest" description="Disordered" evidence="1">
    <location>
        <begin position="1"/>
        <end position="38"/>
    </location>
</feature>
<dbReference type="Proteomes" id="UP000351155">
    <property type="component" value="Unassembled WGS sequence"/>
</dbReference>
<sequence length="375" mass="39509">MTDKTPQNKADIPVKTPTARAGTGTTDVTRNSGPQSRALPEAGALKERFKAGSIPLQTDFADLIDLANIGRQAVGDKSTGLGLAKDGKNRLRFDPSKIANFTYDLSPSKGNKQITLANLLSGDTEVHHRVALLALSDDIGPSTATTIKNGNSTTYTVNAVKINADGVRNYTTVRIIADKSVGMNSELLPFEYVQNKNATYSIWYKFTLDTANEDFSNCTLVIDPLTLLVKHITDFSTSPLDGEIISLLTVSFVYHNFIIGNGLQKDNTKISVKVDESKGLQVNSSGVGVNSGNGIAVNNSGVHVKLAKGIQTNGGEGQGKDGTISGSAGGLNVNQNGFSVDPGDGIQINTRGVSIKLAANSGLSADETNGLKNRA</sequence>
<dbReference type="Gene3D" id="2.10.25.20">
    <property type="entry name" value="reovirus attachment protein sigma1, domain 1"/>
    <property type="match status" value="1"/>
</dbReference>
<reference evidence="2 3" key="1">
    <citation type="submission" date="2019-03" db="EMBL/GenBank/DDBJ databases">
        <authorList>
            <consortium name="Pathogen Informatics"/>
        </authorList>
    </citation>
    <scope>NUCLEOTIDE SEQUENCE [LARGE SCALE GENOMIC DNA]</scope>
    <source>
        <strain evidence="2 3">NCTC12126</strain>
    </source>
</reference>
<proteinExistence type="predicted"/>
<name>A0A484WSF9_9ENTR</name>
<evidence type="ECO:0000256" key="1">
    <source>
        <dbReference type="SAM" id="MobiDB-lite"/>
    </source>
</evidence>
<dbReference type="AlphaFoldDB" id="A0A484WSF9"/>
<organism evidence="2 3">
    <name type="scientific">Enterobacter cancerogenus</name>
    <dbReference type="NCBI Taxonomy" id="69218"/>
    <lineage>
        <taxon>Bacteria</taxon>
        <taxon>Pseudomonadati</taxon>
        <taxon>Pseudomonadota</taxon>
        <taxon>Gammaproteobacteria</taxon>
        <taxon>Enterobacterales</taxon>
        <taxon>Enterobacteriaceae</taxon>
        <taxon>Enterobacter</taxon>
        <taxon>Enterobacter cloacae complex</taxon>
    </lineage>
</organism>
<dbReference type="EMBL" id="CAADIW010000005">
    <property type="protein sequence ID" value="VFS14870.1"/>
    <property type="molecule type" value="Genomic_DNA"/>
</dbReference>
<feature type="compositionally biased region" description="Polar residues" evidence="1">
    <location>
        <begin position="23"/>
        <end position="35"/>
    </location>
</feature>
<evidence type="ECO:0000313" key="3">
    <source>
        <dbReference type="Proteomes" id="UP000351155"/>
    </source>
</evidence>
<accession>A0A484WSF9</accession>
<protein>
    <submittedName>
        <fullName evidence="2">Uncharacterized protein</fullName>
    </submittedName>
</protein>